<sequence>MSSVSVTQDIVSSMERLAVKKPRGSIFVPIPRESIIAEENRWRFALVGTMSFETDIGFTKIVLALKNFWNLESSTNIQFYERVVGGKMFFLIKFKNAYEYNFVLLNQPWNPFGHSIILLPYVARTAIAPLVFKFVPFWVKFNIKDPFFGTPKFLLAFGTHLGQVMATEPSPELRKVSKKGYRARILMDIYGMFPPAVWTEIEGGQVVFETIYEGAAVNLCERCCRMGHQVTGCTALLEDDCTGVEGRLSPRGEIGVGDRAPVQVPVQTVPVQATQGFLPGTFEPTQAGERGHCYAPPRYSRQEKGKAIVISEHTEQQTPPWSRERRATERCLGDTAAWPQIQTQREDEFTRLEEIMNPVLGGLSGGHLFHWTGEDETDTLAGLIGGHHSRQMLFEEDRLMVQTEDRDEEREETDVIRGEDRDLSPYQRDKVESWKLVETTARGYDGPWLILGDFNTILDRSDKLGGILFCAASCAFAKEVIQKTGLIDLGFAGQPFTWNNRRRGGDNIQERLDRCMSNADWMVLFLTAKVSHLPALGSDHTLLCLDILPQFKTLARVSSCRFTSSEEGEALAVWDGIFWARVCVKTDAEAIASFCQTGAASISWTSKAVLQDALALFKYFDDVCILFTPRSANHVAHYIAGRPTGDNTTAIKMAGLTSFPDYLVLHMRKLVMEEGRVPKKLDAYIDVPDIIDINHIRSRSVQQPGEELLPDAVERKEISKEALRAFGGDIEKATNWIFNQPNASGPTDMDASTLSGANGSVDAVLPDGEGSYVLIELVSHIGTSIHCGHYVAHIYKDGRWAI</sequence>
<dbReference type="EMBL" id="JACGCM010000581">
    <property type="protein sequence ID" value="KAF6170453.1"/>
    <property type="molecule type" value="Genomic_DNA"/>
</dbReference>
<dbReference type="InterPro" id="IPR001394">
    <property type="entry name" value="Peptidase_C19_UCH"/>
</dbReference>
<evidence type="ECO:0000313" key="3">
    <source>
        <dbReference type="Proteomes" id="UP000541444"/>
    </source>
</evidence>
<dbReference type="AlphaFoldDB" id="A0A7J7NTN3"/>
<dbReference type="GO" id="GO:0004843">
    <property type="term" value="F:cysteine-type deubiquitinase activity"/>
    <property type="evidence" value="ECO:0007669"/>
    <property type="project" value="InterPro"/>
</dbReference>
<name>A0A7J7NTN3_9MAGN</name>
<dbReference type="Gene3D" id="1.10.8.10">
    <property type="entry name" value="DNA helicase RuvA subunit, C-terminal domain"/>
    <property type="match status" value="1"/>
</dbReference>
<dbReference type="OrthoDB" id="361536at2759"/>
<dbReference type="Proteomes" id="UP000541444">
    <property type="component" value="Unassembled WGS sequence"/>
</dbReference>
<gene>
    <name evidence="2" type="ORF">GIB67_036227</name>
</gene>
<dbReference type="PANTHER" id="PTHR33710:SF79">
    <property type="entry name" value="OS06G0205337 PROTEIN"/>
    <property type="match status" value="1"/>
</dbReference>
<feature type="domain" description="USP" evidence="1">
    <location>
        <begin position="503"/>
        <end position="802"/>
    </location>
</feature>
<dbReference type="GO" id="GO:0016579">
    <property type="term" value="P:protein deubiquitination"/>
    <property type="evidence" value="ECO:0007669"/>
    <property type="project" value="InterPro"/>
</dbReference>
<accession>A0A7J7NTN3</accession>
<proteinExistence type="predicted"/>
<protein>
    <recommendedName>
        <fullName evidence="1">USP domain-containing protein</fullName>
    </recommendedName>
</protein>
<reference evidence="2 3" key="1">
    <citation type="journal article" date="2020" name="IScience">
        <title>Genome Sequencing of the Endangered Kingdonia uniflora (Circaeasteraceae, Ranunculales) Reveals Potential Mechanisms of Evolutionary Specialization.</title>
        <authorList>
            <person name="Sun Y."/>
            <person name="Deng T."/>
            <person name="Zhang A."/>
            <person name="Moore M.J."/>
            <person name="Landis J.B."/>
            <person name="Lin N."/>
            <person name="Zhang H."/>
            <person name="Zhang X."/>
            <person name="Huang J."/>
            <person name="Zhang X."/>
            <person name="Sun H."/>
            <person name="Wang H."/>
        </authorList>
    </citation>
    <scope>NUCLEOTIDE SEQUENCE [LARGE SCALE GENOMIC DNA]</scope>
    <source>
        <strain evidence="2">TB1705</strain>
        <tissue evidence="2">Leaf</tissue>
    </source>
</reference>
<dbReference type="InterPro" id="IPR028889">
    <property type="entry name" value="USP"/>
</dbReference>
<dbReference type="InterPro" id="IPR038765">
    <property type="entry name" value="Papain-like_cys_pep_sf"/>
</dbReference>
<comment type="caution">
    <text evidence="2">The sequence shown here is derived from an EMBL/GenBank/DDBJ whole genome shotgun (WGS) entry which is preliminary data.</text>
</comment>
<evidence type="ECO:0000259" key="1">
    <source>
        <dbReference type="PROSITE" id="PS50235"/>
    </source>
</evidence>
<keyword evidence="3" id="KW-1185">Reference proteome</keyword>
<dbReference type="SUPFAM" id="SSF54001">
    <property type="entry name" value="Cysteine proteinases"/>
    <property type="match status" value="1"/>
</dbReference>
<dbReference type="SUPFAM" id="SSF56219">
    <property type="entry name" value="DNase I-like"/>
    <property type="match status" value="1"/>
</dbReference>
<dbReference type="Gene3D" id="3.90.70.10">
    <property type="entry name" value="Cysteine proteinases"/>
    <property type="match status" value="1"/>
</dbReference>
<dbReference type="PANTHER" id="PTHR33710">
    <property type="entry name" value="BNAC02G09200D PROTEIN"/>
    <property type="match status" value="1"/>
</dbReference>
<dbReference type="InterPro" id="IPR036691">
    <property type="entry name" value="Endo/exonu/phosph_ase_sf"/>
</dbReference>
<evidence type="ECO:0000313" key="2">
    <source>
        <dbReference type="EMBL" id="KAF6170453.1"/>
    </source>
</evidence>
<dbReference type="Pfam" id="PF00443">
    <property type="entry name" value="UCH"/>
    <property type="match status" value="1"/>
</dbReference>
<organism evidence="2 3">
    <name type="scientific">Kingdonia uniflora</name>
    <dbReference type="NCBI Taxonomy" id="39325"/>
    <lineage>
        <taxon>Eukaryota</taxon>
        <taxon>Viridiplantae</taxon>
        <taxon>Streptophyta</taxon>
        <taxon>Embryophyta</taxon>
        <taxon>Tracheophyta</taxon>
        <taxon>Spermatophyta</taxon>
        <taxon>Magnoliopsida</taxon>
        <taxon>Ranunculales</taxon>
        <taxon>Circaeasteraceae</taxon>
        <taxon>Kingdonia</taxon>
    </lineage>
</organism>
<dbReference type="PROSITE" id="PS50235">
    <property type="entry name" value="USP_3"/>
    <property type="match status" value="1"/>
</dbReference>
<dbReference type="Gene3D" id="3.60.10.10">
    <property type="entry name" value="Endonuclease/exonuclease/phosphatase"/>
    <property type="match status" value="1"/>
</dbReference>